<protein>
    <submittedName>
        <fullName evidence="1">Cysteine-rich RLK (RECEPTOR-like protein kinase) 8</fullName>
    </submittedName>
</protein>
<evidence type="ECO:0000313" key="2">
    <source>
        <dbReference type="Proteomes" id="UP001163823"/>
    </source>
</evidence>
<keyword evidence="1" id="KW-0418">Kinase</keyword>
<dbReference type="AlphaFoldDB" id="A0AAD7LTW7"/>
<dbReference type="KEGG" id="qsa:O6P43_014074"/>
<gene>
    <name evidence="1" type="ORF">O6P43_014074</name>
</gene>
<comment type="caution">
    <text evidence="1">The sequence shown here is derived from an EMBL/GenBank/DDBJ whole genome shotgun (WGS) entry which is preliminary data.</text>
</comment>
<keyword evidence="2" id="KW-1185">Reference proteome</keyword>
<reference evidence="1" key="1">
    <citation type="journal article" date="2023" name="Science">
        <title>Elucidation of the pathway for biosynthesis of saponin adjuvants from the soapbark tree.</title>
        <authorList>
            <person name="Reed J."/>
            <person name="Orme A."/>
            <person name="El-Demerdash A."/>
            <person name="Owen C."/>
            <person name="Martin L.B.B."/>
            <person name="Misra R.C."/>
            <person name="Kikuchi S."/>
            <person name="Rejzek M."/>
            <person name="Martin A.C."/>
            <person name="Harkess A."/>
            <person name="Leebens-Mack J."/>
            <person name="Louveau T."/>
            <person name="Stephenson M.J."/>
            <person name="Osbourn A."/>
        </authorList>
    </citation>
    <scope>NUCLEOTIDE SEQUENCE</scope>
    <source>
        <strain evidence="1">S10</strain>
    </source>
</reference>
<dbReference type="EMBL" id="JARAOO010000006">
    <property type="protein sequence ID" value="KAJ7964224.1"/>
    <property type="molecule type" value="Genomic_DNA"/>
</dbReference>
<dbReference type="GO" id="GO:0016301">
    <property type="term" value="F:kinase activity"/>
    <property type="evidence" value="ECO:0007669"/>
    <property type="project" value="UniProtKB-KW"/>
</dbReference>
<organism evidence="1 2">
    <name type="scientific">Quillaja saponaria</name>
    <name type="common">Soap bark tree</name>
    <dbReference type="NCBI Taxonomy" id="32244"/>
    <lineage>
        <taxon>Eukaryota</taxon>
        <taxon>Viridiplantae</taxon>
        <taxon>Streptophyta</taxon>
        <taxon>Embryophyta</taxon>
        <taxon>Tracheophyta</taxon>
        <taxon>Spermatophyta</taxon>
        <taxon>Magnoliopsida</taxon>
        <taxon>eudicotyledons</taxon>
        <taxon>Gunneridae</taxon>
        <taxon>Pentapetalae</taxon>
        <taxon>rosids</taxon>
        <taxon>fabids</taxon>
        <taxon>Fabales</taxon>
        <taxon>Quillajaceae</taxon>
        <taxon>Quillaja</taxon>
    </lineage>
</organism>
<sequence length="75" mass="8379">MLSCWSCIVFDNHMSGSLLLSSVSQPIYVESKATSRQHHLDVAMCMFRYLKSFLGQGIFLPSSCSLNLRANCDSD</sequence>
<dbReference type="Proteomes" id="UP001163823">
    <property type="component" value="Chromosome 6"/>
</dbReference>
<accession>A0AAD7LTW7</accession>
<name>A0AAD7LTW7_QUISA</name>
<proteinExistence type="predicted"/>
<keyword evidence="1" id="KW-0808">Transferase</keyword>
<evidence type="ECO:0000313" key="1">
    <source>
        <dbReference type="EMBL" id="KAJ7964224.1"/>
    </source>
</evidence>